<dbReference type="AlphaFoldDB" id="A0A2V3W2P7"/>
<evidence type="ECO:0000256" key="2">
    <source>
        <dbReference type="ARBA" id="ARBA00006774"/>
    </source>
</evidence>
<evidence type="ECO:0000256" key="9">
    <source>
        <dbReference type="ARBA" id="ARBA00023315"/>
    </source>
</evidence>
<dbReference type="PANTHER" id="PTHR23100">
    <property type="entry name" value="ARGININE BIOSYNTHESIS BIFUNCTIONAL PROTEIN ARGJ"/>
    <property type="match status" value="1"/>
</dbReference>
<dbReference type="EC" id="2.3.1.1" evidence="13"/>
<keyword evidence="15" id="KW-1185">Reference proteome</keyword>
<evidence type="ECO:0000256" key="7">
    <source>
        <dbReference type="ARBA" id="ARBA00022813"/>
    </source>
</evidence>
<dbReference type="CDD" id="cd02152">
    <property type="entry name" value="OAT"/>
    <property type="match status" value="1"/>
</dbReference>
<dbReference type="HAMAP" id="MF_01106">
    <property type="entry name" value="ArgJ"/>
    <property type="match status" value="1"/>
</dbReference>
<evidence type="ECO:0000256" key="10">
    <source>
        <dbReference type="ARBA" id="ARBA00048372"/>
    </source>
</evidence>
<dbReference type="InterPro" id="IPR002813">
    <property type="entry name" value="Arg_biosynth_ArgJ"/>
</dbReference>
<dbReference type="Pfam" id="PF01960">
    <property type="entry name" value="ArgJ"/>
    <property type="match status" value="1"/>
</dbReference>
<keyword evidence="7 13" id="KW-0068">Autocatalytic cleavage</keyword>
<feature type="site" description="Cleavage; by autolysis" evidence="13">
    <location>
        <begin position="193"/>
        <end position="194"/>
    </location>
</feature>
<dbReference type="Gene3D" id="3.30.2330.10">
    <property type="entry name" value="arginine biosynthesis bifunctional protein suprefamily"/>
    <property type="match status" value="1"/>
</dbReference>
<dbReference type="GO" id="GO:0006592">
    <property type="term" value="P:ornithine biosynthetic process"/>
    <property type="evidence" value="ECO:0007669"/>
    <property type="project" value="TreeGrafter"/>
</dbReference>
<dbReference type="GO" id="GO:0005737">
    <property type="term" value="C:cytoplasm"/>
    <property type="evidence" value="ECO:0007669"/>
    <property type="project" value="UniProtKB-SubCell"/>
</dbReference>
<evidence type="ECO:0000256" key="12">
    <source>
        <dbReference type="ARBA" id="ARBA00054976"/>
    </source>
</evidence>
<keyword evidence="6 13" id="KW-0808">Transferase</keyword>
<feature type="binding site" evidence="13">
    <location>
        <position position="407"/>
    </location>
    <ligand>
        <name>substrate</name>
    </ligand>
</feature>
<dbReference type="Gene3D" id="3.10.20.340">
    <property type="entry name" value="ArgJ beta chain, C-terminal domain"/>
    <property type="match status" value="1"/>
</dbReference>
<dbReference type="EMBL" id="QJJQ01000004">
    <property type="protein sequence ID" value="PXW88016.1"/>
    <property type="molecule type" value="Genomic_DNA"/>
</dbReference>
<dbReference type="GO" id="GO:0004358">
    <property type="term" value="F:L-glutamate N-acetyltransferase activity, acting on acetyl-L-ornithine as donor"/>
    <property type="evidence" value="ECO:0007669"/>
    <property type="project" value="UniProtKB-UniRule"/>
</dbReference>
<evidence type="ECO:0000256" key="1">
    <source>
        <dbReference type="ARBA" id="ARBA00004496"/>
    </source>
</evidence>
<feature type="binding site" evidence="13">
    <location>
        <position position="280"/>
    </location>
    <ligand>
        <name>substrate</name>
    </ligand>
</feature>
<sequence length="407" mass="43811">MIEKINVKQIDQGSIVTPKGFQVAGLHSGVKRKRNDLGVLYCEKPANVAAVYTLNKIQAAPIHVTKESIEQENKIQAVIINSGNANACTGEQGRKDAYTMRNVTAEKFQVPEHYIAVASTGIIGLEMPMDKIVPHIEKLEVGVSDTHAAQFGESILTTDTFSKATCFEAEIDGKKVSMAGVAKGSGMIEPNMGTMLGFITTDVNIESDVLQTALKEVVDQTFNCITVDGDTSTNDMVIVLASDLAGNEPLTPNHQDWAAFIELLTKTCEDLAKQIARDGEGATKLIEVEVKGAASNEDAQKVAKSIVGSSLVKTAVFGTDANWGRIIAAIGYSGADVNPETIDMAIGPMTLLKNSQPTGFSEEEATNYLQNETIEINVHLNMDEGIGKAWGCDLTYDYVRINASYRS</sequence>
<keyword evidence="13" id="KW-0963">Cytoplasm</keyword>
<dbReference type="GO" id="GO:0004042">
    <property type="term" value="F:L-glutamate N-acetyltransferase activity"/>
    <property type="evidence" value="ECO:0007669"/>
    <property type="project" value="UniProtKB-UniRule"/>
</dbReference>
<dbReference type="SUPFAM" id="SSF56266">
    <property type="entry name" value="DmpA/ArgJ-like"/>
    <property type="match status" value="1"/>
</dbReference>
<dbReference type="InterPro" id="IPR042195">
    <property type="entry name" value="ArgJ_beta_C"/>
</dbReference>
<evidence type="ECO:0000256" key="3">
    <source>
        <dbReference type="ARBA" id="ARBA00011475"/>
    </source>
</evidence>
<dbReference type="Proteomes" id="UP000247978">
    <property type="component" value="Unassembled WGS sequence"/>
</dbReference>
<keyword evidence="5 13" id="KW-0028">Amino-acid biosynthesis</keyword>
<feature type="binding site" evidence="13">
    <location>
        <position position="183"/>
    </location>
    <ligand>
        <name>substrate</name>
    </ligand>
</feature>
<feature type="binding site" evidence="13">
    <location>
        <position position="157"/>
    </location>
    <ligand>
        <name>substrate</name>
    </ligand>
</feature>
<organism evidence="14 15">
    <name type="scientific">Pseudogracilibacillus auburnensis</name>
    <dbReference type="NCBI Taxonomy" id="1494959"/>
    <lineage>
        <taxon>Bacteria</taxon>
        <taxon>Bacillati</taxon>
        <taxon>Bacillota</taxon>
        <taxon>Bacilli</taxon>
        <taxon>Bacillales</taxon>
        <taxon>Bacillaceae</taxon>
        <taxon>Pseudogracilibacillus</taxon>
    </lineage>
</organism>
<comment type="function">
    <text evidence="12 13">Catalyzes two activities which are involved in the cyclic version of arginine biosynthesis: the synthesis of N-acetylglutamate from glutamate and acetyl-CoA as the acetyl donor, and of ornithine by transacetylation between N(2)-acetylornithine and glutamate.</text>
</comment>
<evidence type="ECO:0000256" key="4">
    <source>
        <dbReference type="ARBA" id="ARBA00022571"/>
    </source>
</evidence>
<feature type="chain" id="PRO_5023256812" description="Arginine biosynthesis bifunctional protein ArgJ beta chain" evidence="13">
    <location>
        <begin position="194"/>
        <end position="407"/>
    </location>
</feature>
<dbReference type="InterPro" id="IPR016117">
    <property type="entry name" value="ArgJ-like_dom_sf"/>
</dbReference>
<keyword evidence="9 13" id="KW-0012">Acyltransferase</keyword>
<proteinExistence type="inferred from homology"/>
<name>A0A2V3W2P7_9BACI</name>
<feature type="active site" description="Nucleophile" evidence="13">
    <location>
        <position position="194"/>
    </location>
</feature>
<comment type="subunit">
    <text evidence="3 13">Heterotetramer of two alpha and two beta chains.</text>
</comment>
<feature type="binding site" evidence="13">
    <location>
        <position position="402"/>
    </location>
    <ligand>
        <name>substrate</name>
    </ligand>
</feature>
<feature type="site" description="Involved in the stabilization of negative charge on the oxyanion by the formation of the oxyanion hole" evidence="13">
    <location>
        <position position="120"/>
    </location>
</feature>
<dbReference type="Gene3D" id="3.60.70.12">
    <property type="entry name" value="L-amino peptidase D-ALA esterase/amidase"/>
    <property type="match status" value="1"/>
</dbReference>
<dbReference type="FunFam" id="3.10.20.340:FF:000001">
    <property type="entry name" value="Arginine biosynthesis bifunctional protein ArgJ, chloroplastic"/>
    <property type="match status" value="1"/>
</dbReference>
<comment type="catalytic activity">
    <reaction evidence="10 13">
        <text>L-glutamate + acetyl-CoA = N-acetyl-L-glutamate + CoA + H(+)</text>
        <dbReference type="Rhea" id="RHEA:24292"/>
        <dbReference type="ChEBI" id="CHEBI:15378"/>
        <dbReference type="ChEBI" id="CHEBI:29985"/>
        <dbReference type="ChEBI" id="CHEBI:44337"/>
        <dbReference type="ChEBI" id="CHEBI:57287"/>
        <dbReference type="ChEBI" id="CHEBI:57288"/>
        <dbReference type="EC" id="2.3.1.1"/>
    </reaction>
</comment>
<dbReference type="FunFam" id="3.60.70.12:FF:000001">
    <property type="entry name" value="Arginine biosynthesis bifunctional protein ArgJ, chloroplastic"/>
    <property type="match status" value="1"/>
</dbReference>
<dbReference type="FunFam" id="3.30.2330.10:FF:000001">
    <property type="entry name" value="Arginine biosynthesis bifunctional protein ArgJ, mitochondrial"/>
    <property type="match status" value="1"/>
</dbReference>
<dbReference type="RefSeq" id="WP_110394839.1">
    <property type="nucleotide sequence ID" value="NZ_JBHUHB010000001.1"/>
</dbReference>
<dbReference type="UniPathway" id="UPA00068">
    <property type="reaction ID" value="UER00106"/>
</dbReference>
<accession>A0A2V3W2P7</accession>
<keyword evidence="8 13" id="KW-0511">Multifunctional enzyme</keyword>
<reference evidence="14 15" key="1">
    <citation type="submission" date="2018-05" db="EMBL/GenBank/DDBJ databases">
        <title>Genomic Encyclopedia of Type Strains, Phase IV (KMG-IV): sequencing the most valuable type-strain genomes for metagenomic binning, comparative biology and taxonomic classification.</title>
        <authorList>
            <person name="Goeker M."/>
        </authorList>
    </citation>
    <scope>NUCLEOTIDE SEQUENCE [LARGE SCALE GENOMIC DNA]</scope>
    <source>
        <strain evidence="14 15">DSM 28556</strain>
    </source>
</reference>
<evidence type="ECO:0000256" key="6">
    <source>
        <dbReference type="ARBA" id="ARBA00022679"/>
    </source>
</evidence>
<feature type="binding site" evidence="13">
    <location>
        <position position="194"/>
    </location>
    <ligand>
        <name>substrate</name>
    </ligand>
</feature>
<comment type="pathway">
    <text evidence="13">Amino-acid biosynthesis; L-arginine biosynthesis; N(2)-acetyl-L-ornithine from L-glutamate: step 1/4.</text>
</comment>
<comment type="catalytic activity">
    <reaction evidence="11 13">
        <text>N(2)-acetyl-L-ornithine + L-glutamate = N-acetyl-L-glutamate + L-ornithine</text>
        <dbReference type="Rhea" id="RHEA:15349"/>
        <dbReference type="ChEBI" id="CHEBI:29985"/>
        <dbReference type="ChEBI" id="CHEBI:44337"/>
        <dbReference type="ChEBI" id="CHEBI:46911"/>
        <dbReference type="ChEBI" id="CHEBI:57805"/>
        <dbReference type="EC" id="2.3.1.35"/>
    </reaction>
</comment>
<comment type="caution">
    <text evidence="14">The sequence shown here is derived from an EMBL/GenBank/DDBJ whole genome shotgun (WGS) entry which is preliminary data.</text>
</comment>
<keyword evidence="4 13" id="KW-0055">Arginine biosynthesis</keyword>
<gene>
    <name evidence="13" type="primary">argJ</name>
    <name evidence="14" type="ORF">DFR56_104167</name>
</gene>
<dbReference type="GO" id="GO:0006526">
    <property type="term" value="P:L-arginine biosynthetic process"/>
    <property type="evidence" value="ECO:0007669"/>
    <property type="project" value="UniProtKB-UniRule"/>
</dbReference>
<dbReference type="EC" id="2.3.1.35" evidence="13"/>
<evidence type="ECO:0000256" key="11">
    <source>
        <dbReference type="ARBA" id="ARBA00049439"/>
    </source>
</evidence>
<evidence type="ECO:0000256" key="13">
    <source>
        <dbReference type="HAMAP-Rule" id="MF_01106"/>
    </source>
</evidence>
<feature type="chain" id="PRO_5023256810" description="Arginine biosynthesis bifunctional protein ArgJ alpha chain" evidence="13">
    <location>
        <begin position="1"/>
        <end position="193"/>
    </location>
</feature>
<protein>
    <recommendedName>
        <fullName evidence="13">Arginine biosynthesis bifunctional protein ArgJ</fullName>
    </recommendedName>
    <domain>
        <recommendedName>
            <fullName evidence="13">Glutamate N-acetyltransferase</fullName>
            <ecNumber evidence="13">2.3.1.35</ecNumber>
        </recommendedName>
        <alternativeName>
            <fullName evidence="13">Ornithine acetyltransferase</fullName>
            <shortName evidence="13">OATase</shortName>
        </alternativeName>
        <alternativeName>
            <fullName evidence="13">Ornithine transacetylase</fullName>
        </alternativeName>
    </domain>
    <domain>
        <recommendedName>
            <fullName evidence="13">Amino-acid acetyltransferase</fullName>
            <ecNumber evidence="13">2.3.1.1</ecNumber>
        </recommendedName>
        <alternativeName>
            <fullName evidence="13">N-acetylglutamate synthase</fullName>
            <shortName evidence="13">AGSase</shortName>
        </alternativeName>
    </domain>
    <component>
        <recommendedName>
            <fullName evidence="13">Arginine biosynthesis bifunctional protein ArgJ alpha chain</fullName>
        </recommendedName>
    </component>
    <component>
        <recommendedName>
            <fullName evidence="13">Arginine biosynthesis bifunctional protein ArgJ beta chain</fullName>
        </recommendedName>
    </component>
</protein>
<dbReference type="NCBIfam" id="NF003802">
    <property type="entry name" value="PRK05388.1"/>
    <property type="match status" value="1"/>
</dbReference>
<dbReference type="OrthoDB" id="9804242at2"/>
<evidence type="ECO:0000313" key="14">
    <source>
        <dbReference type="EMBL" id="PXW88016.1"/>
    </source>
</evidence>
<dbReference type="NCBIfam" id="TIGR00120">
    <property type="entry name" value="ArgJ"/>
    <property type="match status" value="1"/>
</dbReference>
<comment type="subcellular location">
    <subcellularLocation>
        <location evidence="1 13">Cytoplasm</location>
    </subcellularLocation>
</comment>
<evidence type="ECO:0000256" key="8">
    <source>
        <dbReference type="ARBA" id="ARBA00023268"/>
    </source>
</evidence>
<dbReference type="PANTHER" id="PTHR23100:SF0">
    <property type="entry name" value="ARGININE BIOSYNTHESIS BIFUNCTIONAL PROTEIN ARGJ, MITOCHONDRIAL"/>
    <property type="match status" value="1"/>
</dbReference>
<comment type="pathway">
    <text evidence="13">Amino-acid biosynthesis; L-arginine biosynthesis; L-ornithine and N-acetyl-L-glutamate from L-glutamate and N(2)-acetyl-L-ornithine (cyclic): step 1/1.</text>
</comment>
<evidence type="ECO:0000313" key="15">
    <source>
        <dbReference type="Proteomes" id="UP000247978"/>
    </source>
</evidence>
<feature type="site" description="Involved in the stabilization of negative charge on the oxyanion by the formation of the oxyanion hole" evidence="13">
    <location>
        <position position="121"/>
    </location>
</feature>
<comment type="similarity">
    <text evidence="2 13">Belongs to the ArgJ family.</text>
</comment>
<evidence type="ECO:0000256" key="5">
    <source>
        <dbReference type="ARBA" id="ARBA00022605"/>
    </source>
</evidence>